<dbReference type="Gene3D" id="2.60.120.260">
    <property type="entry name" value="Galactose-binding domain-like"/>
    <property type="match status" value="1"/>
</dbReference>
<evidence type="ECO:0000256" key="3">
    <source>
        <dbReference type="ARBA" id="ARBA00012756"/>
    </source>
</evidence>
<evidence type="ECO:0000256" key="7">
    <source>
        <dbReference type="ARBA" id="ARBA00032230"/>
    </source>
</evidence>
<keyword evidence="6 8" id="KW-0326">Glycosidase</keyword>
<dbReference type="InterPro" id="IPR011013">
    <property type="entry name" value="Gal_mutarotase_sf_dom"/>
</dbReference>
<feature type="region of interest" description="Disordered" evidence="9">
    <location>
        <begin position="620"/>
        <end position="656"/>
    </location>
</feature>
<dbReference type="PRINTS" id="PR00132">
    <property type="entry name" value="GLHYDRLASE2"/>
</dbReference>
<dbReference type="InterPro" id="IPR006102">
    <property type="entry name" value="Ig-like_GH2"/>
</dbReference>
<evidence type="ECO:0000256" key="5">
    <source>
        <dbReference type="ARBA" id="ARBA00022801"/>
    </source>
</evidence>
<dbReference type="Gene3D" id="2.60.40.10">
    <property type="entry name" value="Immunoglobulins"/>
    <property type="match status" value="3"/>
</dbReference>
<reference evidence="11 12" key="1">
    <citation type="submission" date="2019-03" db="EMBL/GenBank/DDBJ databases">
        <title>Genomic Encyclopedia of Type Strains, Phase III (KMG-III): the genomes of soil and plant-associated and newly described type strains.</title>
        <authorList>
            <person name="Whitman W."/>
        </authorList>
    </citation>
    <scope>NUCLEOTIDE SEQUENCE [LARGE SCALE GENOMIC DNA]</scope>
    <source>
        <strain evidence="11 12">VKMAc-2574</strain>
    </source>
</reference>
<keyword evidence="5 8" id="KW-0378">Hydrolase</keyword>
<evidence type="ECO:0000313" key="12">
    <source>
        <dbReference type="Proteomes" id="UP000295060"/>
    </source>
</evidence>
<dbReference type="InterPro" id="IPR006101">
    <property type="entry name" value="Glyco_hydro_2"/>
</dbReference>
<dbReference type="SUPFAM" id="SSF74650">
    <property type="entry name" value="Galactose mutarotase-like"/>
    <property type="match status" value="1"/>
</dbReference>
<dbReference type="SUPFAM" id="SSF49785">
    <property type="entry name" value="Galactose-binding domain-like"/>
    <property type="match status" value="1"/>
</dbReference>
<dbReference type="InterPro" id="IPR017853">
    <property type="entry name" value="GH"/>
</dbReference>
<dbReference type="EC" id="3.2.1.23" evidence="3 8"/>
<dbReference type="InterPro" id="IPR006103">
    <property type="entry name" value="Glyco_hydro_2_cat"/>
</dbReference>
<dbReference type="Pfam" id="PF00703">
    <property type="entry name" value="Glyco_hydro_2"/>
    <property type="match status" value="1"/>
</dbReference>
<dbReference type="PANTHER" id="PTHR46323">
    <property type="entry name" value="BETA-GALACTOSIDASE"/>
    <property type="match status" value="1"/>
</dbReference>
<dbReference type="InterPro" id="IPR014718">
    <property type="entry name" value="GH-type_carb-bd"/>
</dbReference>
<dbReference type="InterPro" id="IPR013783">
    <property type="entry name" value="Ig-like_fold"/>
</dbReference>
<dbReference type="EMBL" id="SODU01000005">
    <property type="protein sequence ID" value="TDW81845.1"/>
    <property type="molecule type" value="Genomic_DNA"/>
</dbReference>
<feature type="domain" description="Beta galactosidase small chain/" evidence="10">
    <location>
        <begin position="783"/>
        <end position="1054"/>
    </location>
</feature>
<dbReference type="Pfam" id="PF02929">
    <property type="entry name" value="Bgal_small_N"/>
    <property type="match status" value="1"/>
</dbReference>
<dbReference type="PROSITE" id="PS00608">
    <property type="entry name" value="GLYCOSYL_HYDROL_F2_2"/>
    <property type="match status" value="1"/>
</dbReference>
<comment type="catalytic activity">
    <reaction evidence="1 8">
        <text>Hydrolysis of terminal non-reducing beta-D-galactose residues in beta-D-galactosides.</text>
        <dbReference type="EC" id="3.2.1.23"/>
    </reaction>
</comment>
<dbReference type="PANTHER" id="PTHR46323:SF2">
    <property type="entry name" value="BETA-GALACTOSIDASE"/>
    <property type="match status" value="1"/>
</dbReference>
<keyword evidence="12" id="KW-1185">Reference proteome</keyword>
<dbReference type="SUPFAM" id="SSF51445">
    <property type="entry name" value="(Trans)glycosidases"/>
    <property type="match status" value="1"/>
</dbReference>
<evidence type="ECO:0000256" key="4">
    <source>
        <dbReference type="ARBA" id="ARBA00013303"/>
    </source>
</evidence>
<dbReference type="Proteomes" id="UP000295060">
    <property type="component" value="Unassembled WGS sequence"/>
</dbReference>
<dbReference type="InterPro" id="IPR023230">
    <property type="entry name" value="Glyco_hydro_2_CS"/>
</dbReference>
<dbReference type="InterPro" id="IPR050347">
    <property type="entry name" value="Bact_Beta-galactosidase"/>
</dbReference>
<name>A0ABY2F5K5_9ACTN</name>
<dbReference type="RefSeq" id="WP_202871339.1">
    <property type="nucleotide sequence ID" value="NZ_SODU01000005.1"/>
</dbReference>
<comment type="similarity">
    <text evidence="2 8">Belongs to the glycosyl hydrolase 2 family.</text>
</comment>
<dbReference type="SMART" id="SM01038">
    <property type="entry name" value="Bgal_small_N"/>
    <property type="match status" value="1"/>
</dbReference>
<accession>A0ABY2F5K5</accession>
<evidence type="ECO:0000256" key="6">
    <source>
        <dbReference type="ARBA" id="ARBA00023295"/>
    </source>
</evidence>
<evidence type="ECO:0000256" key="9">
    <source>
        <dbReference type="SAM" id="MobiDB-lite"/>
    </source>
</evidence>
<dbReference type="Pfam" id="PF02837">
    <property type="entry name" value="Glyco_hydro_2_N"/>
    <property type="match status" value="1"/>
</dbReference>
<dbReference type="InterPro" id="IPR004199">
    <property type="entry name" value="B-gal_small/dom_5"/>
</dbReference>
<dbReference type="Gene3D" id="3.20.20.80">
    <property type="entry name" value="Glycosidases"/>
    <property type="match status" value="1"/>
</dbReference>
<dbReference type="Gene3D" id="2.70.98.10">
    <property type="match status" value="1"/>
</dbReference>
<dbReference type="SUPFAM" id="SSF49303">
    <property type="entry name" value="beta-Galactosidase/glucuronidase domain"/>
    <property type="match status" value="3"/>
</dbReference>
<comment type="caution">
    <text evidence="11">The sequence shown here is derived from an EMBL/GenBank/DDBJ whole genome shotgun (WGS) entry which is preliminary data.</text>
</comment>
<evidence type="ECO:0000256" key="2">
    <source>
        <dbReference type="ARBA" id="ARBA00007401"/>
    </source>
</evidence>
<dbReference type="Pfam" id="PF02836">
    <property type="entry name" value="Glyco_hydro_2_C"/>
    <property type="match status" value="1"/>
</dbReference>
<dbReference type="InterPro" id="IPR006104">
    <property type="entry name" value="Glyco_hydro_2_N"/>
</dbReference>
<dbReference type="InterPro" id="IPR008979">
    <property type="entry name" value="Galactose-bd-like_sf"/>
</dbReference>
<protein>
    <recommendedName>
        <fullName evidence="4 8">Beta-galactosidase</fullName>
        <ecNumber evidence="3 8">3.2.1.23</ecNumber>
    </recommendedName>
    <alternativeName>
        <fullName evidence="7 8">Lactase</fullName>
    </alternativeName>
</protein>
<dbReference type="PROSITE" id="PS00719">
    <property type="entry name" value="GLYCOSYL_HYDROL_F2_1"/>
    <property type="match status" value="1"/>
</dbReference>
<proteinExistence type="inferred from homology"/>
<sequence length="1057" mass="115953">MRYFEDLTPSTGAREPRAWLRSSRPRISLNGQWNFKLWDSAPDGMPKVEADWGELTVPGHWVLQGHDRPRYTNTAFPFPIDPPYAPDANPTGDHVRTFELPDDWPIDGAVLRFEGVDSCFKVWVNGVEAGTAKGSRLPSEFTVGQLLRPGRNTLAVRVHQWSSGSYLEDQDMWWLPGIFRDVTLLARPLIDDVFVHASYDHLTGAGTLRVDVTSLGSSSVSDSVPGAVVRVPELGVVVEPGVPVTISGVEPWSAELPRLYDATVEVPGETVELRIGFRTVAMVDGLFTANGKPLFFRGVNRHEHDERRGRAMTIEAMRQDLVLMKQHNINAVRTAHYPPHPAFLDLCDELGLWVIDECDIETHGFIYTDWRGNPADDPDWAPMMLDRMRRMVERDKNHPSVVIWSLANESHRGRNFGELAAWTRRRDPERAVFYERDRTYEFSDFYSLMYPPLEDLEAIGTRTEDVPEETAEHPSLEARRRALPFILAEYAHAMGNGPGGLADYQRILEHYPRLQGGFVWEWIDHGLLLPGATDHVYGGDFGERLHGTNFCIDGLLFPDRTPSPGLTEYKKVLEPVRITGPDPLTIHNHRTYTDTTDLQFHWTLIQDGQQLATGHLPLPPIPPGQSTTIPLPPATPAAATPTAATPEAATPEAATPEAATGATATCATATATGATATCATATATGATATCATATCATATCATTPARPAAPASTAPACALPEAGLASSSSDGERVLTVYAVLAKDEAWATAGHEVAWAQFVLDQPTETPATSATPVVDNGEVLTLGGGEFDRRTGKLTRLFGQVVDGPELDLWRAPTDNDNGQGGRNGVTQEWRAAGLDRLLHRVDAVELQDNELIVRTRVAPEGLGVSVRTTYSWTANEHGLQLTVDVQPEGEWAGTAVTPRCGSWPRVGVRLTLPKELENVQWYGGGPGEAYADSREAARVGRYACTVDELQTPYVVPQENGSRIDVRWASLTDANGNGFRVAGTPHFQLTARRWTTEDLERARHRSDLTPHDHIYLNLDLAQNGLGSASCGPPATQQHTLEVAPYTFTLRFHPYS</sequence>
<dbReference type="InterPro" id="IPR036156">
    <property type="entry name" value="Beta-gal/glucu_dom_sf"/>
</dbReference>
<organism evidence="11 12">
    <name type="scientific">Kribbella pratensis</name>
    <dbReference type="NCBI Taxonomy" id="2512112"/>
    <lineage>
        <taxon>Bacteria</taxon>
        <taxon>Bacillati</taxon>
        <taxon>Actinomycetota</taxon>
        <taxon>Actinomycetes</taxon>
        <taxon>Propionibacteriales</taxon>
        <taxon>Kribbellaceae</taxon>
        <taxon>Kribbella</taxon>
    </lineage>
</organism>
<dbReference type="Pfam" id="PF16353">
    <property type="entry name" value="LacZ_4"/>
    <property type="match status" value="2"/>
</dbReference>
<evidence type="ECO:0000256" key="1">
    <source>
        <dbReference type="ARBA" id="ARBA00001412"/>
    </source>
</evidence>
<evidence type="ECO:0000313" key="11">
    <source>
        <dbReference type="EMBL" id="TDW81845.1"/>
    </source>
</evidence>
<feature type="compositionally biased region" description="Low complexity" evidence="9">
    <location>
        <begin position="636"/>
        <end position="656"/>
    </location>
</feature>
<gene>
    <name evidence="11" type="ORF">EV137_7855</name>
</gene>
<dbReference type="InterPro" id="IPR023232">
    <property type="entry name" value="Glyco_hydro_2_AS"/>
</dbReference>
<evidence type="ECO:0000259" key="10">
    <source>
        <dbReference type="SMART" id="SM01038"/>
    </source>
</evidence>
<evidence type="ECO:0000256" key="8">
    <source>
        <dbReference type="RuleBase" id="RU361154"/>
    </source>
</evidence>
<dbReference type="InterPro" id="IPR032312">
    <property type="entry name" value="LacZ_4"/>
</dbReference>